<evidence type="ECO:0000256" key="1">
    <source>
        <dbReference type="ARBA" id="ARBA00004141"/>
    </source>
</evidence>
<organism evidence="10 11">
    <name type="scientific">Candidatus Lloydbacteria bacterium RIFCSPLOWO2_02_FULL_51_11</name>
    <dbReference type="NCBI Taxonomy" id="1798667"/>
    <lineage>
        <taxon>Bacteria</taxon>
        <taxon>Candidatus Lloydiibacteriota</taxon>
    </lineage>
</organism>
<dbReference type="InterPro" id="IPR004692">
    <property type="entry name" value="SecG"/>
</dbReference>
<dbReference type="GO" id="GO:0005886">
    <property type="term" value="C:plasma membrane"/>
    <property type="evidence" value="ECO:0007669"/>
    <property type="project" value="UniProtKB-SubCell"/>
</dbReference>
<comment type="subcellular location">
    <subcellularLocation>
        <location evidence="9">Cell membrane</location>
        <topology evidence="9">Multi-pass membrane protein</topology>
    </subcellularLocation>
    <subcellularLocation>
        <location evidence="1">Membrane</location>
        <topology evidence="1">Multi-pass membrane protein</topology>
    </subcellularLocation>
</comment>
<evidence type="ECO:0000256" key="8">
    <source>
        <dbReference type="ARBA" id="ARBA00023136"/>
    </source>
</evidence>
<evidence type="ECO:0000256" key="5">
    <source>
        <dbReference type="ARBA" id="ARBA00022927"/>
    </source>
</evidence>
<dbReference type="Proteomes" id="UP000177573">
    <property type="component" value="Unassembled WGS sequence"/>
</dbReference>
<gene>
    <name evidence="10" type="ORF">A3J08_04405</name>
</gene>
<evidence type="ECO:0000313" key="11">
    <source>
        <dbReference type="Proteomes" id="UP000177573"/>
    </source>
</evidence>
<comment type="function">
    <text evidence="9">Involved in protein export. Participates in an early event of protein translocation.</text>
</comment>
<keyword evidence="6 9" id="KW-1133">Transmembrane helix</keyword>
<evidence type="ECO:0000256" key="3">
    <source>
        <dbReference type="ARBA" id="ARBA00022448"/>
    </source>
</evidence>
<accession>A0A1G2DMF9</accession>
<evidence type="ECO:0000256" key="4">
    <source>
        <dbReference type="ARBA" id="ARBA00022692"/>
    </source>
</evidence>
<dbReference type="GO" id="GO:0015450">
    <property type="term" value="F:protein-transporting ATPase activity"/>
    <property type="evidence" value="ECO:0007669"/>
    <property type="project" value="UniProtKB-UniRule"/>
</dbReference>
<keyword evidence="4 9" id="KW-0812">Transmembrane</keyword>
<evidence type="ECO:0000256" key="9">
    <source>
        <dbReference type="RuleBase" id="RU365087"/>
    </source>
</evidence>
<dbReference type="GO" id="GO:0009306">
    <property type="term" value="P:protein secretion"/>
    <property type="evidence" value="ECO:0007669"/>
    <property type="project" value="UniProtKB-UniRule"/>
</dbReference>
<evidence type="ECO:0000313" key="10">
    <source>
        <dbReference type="EMBL" id="OGZ14855.1"/>
    </source>
</evidence>
<dbReference type="EMBL" id="MHLR01000022">
    <property type="protein sequence ID" value="OGZ14855.1"/>
    <property type="molecule type" value="Genomic_DNA"/>
</dbReference>
<feature type="transmembrane region" description="Helical" evidence="9">
    <location>
        <begin position="54"/>
        <end position="74"/>
    </location>
</feature>
<comment type="caution">
    <text evidence="9">Lacks conserved residue(s) required for the propagation of feature annotation.</text>
</comment>
<keyword evidence="3 9" id="KW-0813">Transport</keyword>
<comment type="similarity">
    <text evidence="2 9">Belongs to the SecG family.</text>
</comment>
<dbReference type="PRINTS" id="PR01651">
    <property type="entry name" value="SECGEXPORT"/>
</dbReference>
<keyword evidence="7 9" id="KW-0811">Translocation</keyword>
<reference evidence="10 11" key="1">
    <citation type="journal article" date="2016" name="Nat. Commun.">
        <title>Thousands of microbial genomes shed light on interconnected biogeochemical processes in an aquifer system.</title>
        <authorList>
            <person name="Anantharaman K."/>
            <person name="Brown C.T."/>
            <person name="Hug L.A."/>
            <person name="Sharon I."/>
            <person name="Castelle C.J."/>
            <person name="Probst A.J."/>
            <person name="Thomas B.C."/>
            <person name="Singh A."/>
            <person name="Wilkins M.J."/>
            <person name="Karaoz U."/>
            <person name="Brodie E.L."/>
            <person name="Williams K.H."/>
            <person name="Hubbard S.S."/>
            <person name="Banfield J.F."/>
        </authorList>
    </citation>
    <scope>NUCLEOTIDE SEQUENCE [LARGE SCALE GENOMIC DNA]</scope>
</reference>
<comment type="caution">
    <text evidence="10">The sequence shown here is derived from an EMBL/GenBank/DDBJ whole genome shotgun (WGS) entry which is preliminary data.</text>
</comment>
<keyword evidence="9" id="KW-1003">Cell membrane</keyword>
<keyword evidence="5 9" id="KW-0653">Protein transport</keyword>
<dbReference type="AlphaFoldDB" id="A0A1G2DMF9"/>
<proteinExistence type="inferred from homology"/>
<evidence type="ECO:0000256" key="7">
    <source>
        <dbReference type="ARBA" id="ARBA00023010"/>
    </source>
</evidence>
<dbReference type="Pfam" id="PF03840">
    <property type="entry name" value="SecG"/>
    <property type="match status" value="1"/>
</dbReference>
<keyword evidence="8 9" id="KW-0472">Membrane</keyword>
<sequence>MELLNSLIPWVQIVLALLLIAAVLLQQSGASVGGSFGGADAGRSYTRRGLEKTLFRSTIVLAFLFAITAFVALIL</sequence>
<name>A0A1G2DMF9_9BACT</name>
<dbReference type="STRING" id="1798667.A3J08_04405"/>
<evidence type="ECO:0000256" key="6">
    <source>
        <dbReference type="ARBA" id="ARBA00022989"/>
    </source>
</evidence>
<dbReference type="NCBIfam" id="TIGR00810">
    <property type="entry name" value="secG"/>
    <property type="match status" value="1"/>
</dbReference>
<evidence type="ECO:0000256" key="2">
    <source>
        <dbReference type="ARBA" id="ARBA00008445"/>
    </source>
</evidence>
<protein>
    <recommendedName>
        <fullName evidence="9">Protein-export membrane protein SecG</fullName>
    </recommendedName>
</protein>